<keyword evidence="2 7" id="KW-0812">Transmembrane</keyword>
<keyword evidence="4 7" id="KW-1133">Transmembrane helix</keyword>
<keyword evidence="13" id="KW-1185">Reference proteome</keyword>
<feature type="region of interest" description="Disordered" evidence="8">
    <location>
        <begin position="652"/>
        <end position="700"/>
    </location>
</feature>
<evidence type="ECO:0000256" key="8">
    <source>
        <dbReference type="SAM" id="MobiDB-lite"/>
    </source>
</evidence>
<dbReference type="Gene3D" id="3.10.580.10">
    <property type="entry name" value="CBS-domain"/>
    <property type="match status" value="1"/>
</dbReference>
<feature type="region of interest" description="Disordered" evidence="8">
    <location>
        <begin position="343"/>
        <end position="382"/>
    </location>
</feature>
<evidence type="ECO:0000256" key="4">
    <source>
        <dbReference type="ARBA" id="ARBA00022989"/>
    </source>
</evidence>
<dbReference type="OrthoDB" id="5353557at2759"/>
<sequence>MNVPLSRTSARMQFRRLLEWSDNPVYVDWLYVVACLLLTCLAGLMSGLTLGLLSLDTVDLEVLLRSGTASEQRYARKIMPILSNSHMLLVTLLMCNAMAMVSLPLFLDKLADPVTAVVVSVTAVLFFGEIIPQSVCSRYGLAVGARLAPLVRLLMWLCSPVAWPMGKLLDLLIGPDHHTLFRRRQLKELVSIHAEDAGMGGALTRDEIKVITGALDLTSKVAYRAMTPLDKVFMLSSSDRLDESTLRSILRSGHSRIPVHREGDRGDVVGLVLVKELLQYRLGSSEEVPVDMLRMRSIPRLPATTRMYDMLRLFQTGRSHIAVLTQPPPGELERLLALDPSTAVRRTDPVSRARNLSQVRSEGPSFGGGGGGDGSSVTAVADDGRSGTAFGAGGGQAAALGDRGGGGGGGGGALDDARSVAADTEGDADGYMSYGLYYMPSGGGGGDASYPPSALDPQESSETAAAALEAPASFRHWNMAAETTQIAFPDESRAANGDGSPSAGTAPDLPATPPSEWPTSPLAARMYSAFAAEAAAAIAAEAAAAEAEAFSDAAAVSPPPALPPSSSSSPPPRPVGCRRLSRMAHEASGASAVPTAAAAAERDGGGAAAAAGTTEAPERGSLHGVDGAVSGALHGGGEACFGSQACKGGEGTDGGAAGAGQVPPGPRGAVRGGGVAASRRRPAAAATGGTGDGDDDECELEEGRPIGIITIEDVIEELIRSEIVDETDRYVDNNRLIRVNQAQLAQSLPEHLAKVLAAAGASKKAAAALHRVMSGNVAAAVPPRRSLAAGLGLGAGGSRDLSRGSGSHQHQHQSGQQVSLRVPLLQADQV</sequence>
<feature type="transmembrane region" description="Helical" evidence="9">
    <location>
        <begin position="29"/>
        <end position="55"/>
    </location>
</feature>
<feature type="compositionally biased region" description="Gly residues" evidence="8">
    <location>
        <begin position="365"/>
        <end position="374"/>
    </location>
</feature>
<keyword evidence="6" id="KW-0129">CBS domain</keyword>
<feature type="domain" description="CBS" evidence="10">
    <location>
        <begin position="226"/>
        <end position="287"/>
    </location>
</feature>
<dbReference type="PANTHER" id="PTHR12064:SF97">
    <property type="entry name" value="METAL TRANSPORTER CNNM-5"/>
    <property type="match status" value="1"/>
</dbReference>
<name>A0A9W6EZQ8_9CHLO</name>
<evidence type="ECO:0000259" key="11">
    <source>
        <dbReference type="PROSITE" id="PS51846"/>
    </source>
</evidence>
<dbReference type="PANTHER" id="PTHR12064">
    <property type="entry name" value="METAL TRANSPORTER CNNM"/>
    <property type="match status" value="1"/>
</dbReference>
<evidence type="ECO:0000256" key="9">
    <source>
        <dbReference type="SAM" id="Phobius"/>
    </source>
</evidence>
<comment type="subcellular location">
    <subcellularLocation>
        <location evidence="1">Membrane</location>
        <topology evidence="1">Multi-pass membrane protein</topology>
    </subcellularLocation>
</comment>
<evidence type="ECO:0000256" key="1">
    <source>
        <dbReference type="ARBA" id="ARBA00004141"/>
    </source>
</evidence>
<evidence type="ECO:0000256" key="6">
    <source>
        <dbReference type="PROSITE-ProRule" id="PRU00703"/>
    </source>
</evidence>
<proteinExistence type="predicted"/>
<dbReference type="InterPro" id="IPR044751">
    <property type="entry name" value="Ion_transp-like_CBS"/>
</dbReference>
<comment type="caution">
    <text evidence="12">The sequence shown here is derived from an EMBL/GenBank/DDBJ whole genome shotgun (WGS) entry which is preliminary data.</text>
</comment>
<feature type="compositionally biased region" description="Low complexity" evidence="8">
    <location>
        <begin position="803"/>
        <end position="817"/>
    </location>
</feature>
<evidence type="ECO:0000256" key="7">
    <source>
        <dbReference type="PROSITE-ProRule" id="PRU01193"/>
    </source>
</evidence>
<dbReference type="InterPro" id="IPR002550">
    <property type="entry name" value="CNNM"/>
</dbReference>
<dbReference type="Pfam" id="PF01595">
    <property type="entry name" value="CNNM"/>
    <property type="match status" value="1"/>
</dbReference>
<dbReference type="InterPro" id="IPR045095">
    <property type="entry name" value="ACDP"/>
</dbReference>
<accession>A0A9W6EZQ8</accession>
<feature type="transmembrane region" description="Helical" evidence="9">
    <location>
        <begin position="113"/>
        <end position="131"/>
    </location>
</feature>
<dbReference type="Proteomes" id="UP001165080">
    <property type="component" value="Unassembled WGS sequence"/>
</dbReference>
<feature type="domain" description="CNNM transmembrane" evidence="11">
    <location>
        <begin position="24"/>
        <end position="207"/>
    </location>
</feature>
<dbReference type="GO" id="GO:0016020">
    <property type="term" value="C:membrane"/>
    <property type="evidence" value="ECO:0007669"/>
    <property type="project" value="UniProtKB-SubCell"/>
</dbReference>
<feature type="region of interest" description="Disordered" evidence="8">
    <location>
        <begin position="798"/>
        <end position="822"/>
    </location>
</feature>
<feature type="transmembrane region" description="Helical" evidence="9">
    <location>
        <begin position="86"/>
        <end position="107"/>
    </location>
</feature>
<dbReference type="GO" id="GO:0005737">
    <property type="term" value="C:cytoplasm"/>
    <property type="evidence" value="ECO:0007669"/>
    <property type="project" value="TreeGrafter"/>
</dbReference>
<dbReference type="PROSITE" id="PS51371">
    <property type="entry name" value="CBS"/>
    <property type="match status" value="1"/>
</dbReference>
<protein>
    <recommendedName>
        <fullName evidence="14">CNNM transmembrane domain-containing protein</fullName>
    </recommendedName>
</protein>
<feature type="region of interest" description="Disordered" evidence="8">
    <location>
        <begin position="604"/>
        <end position="627"/>
    </location>
</feature>
<evidence type="ECO:0000256" key="3">
    <source>
        <dbReference type="ARBA" id="ARBA00022737"/>
    </source>
</evidence>
<evidence type="ECO:0000256" key="5">
    <source>
        <dbReference type="ARBA" id="ARBA00023136"/>
    </source>
</evidence>
<dbReference type="PROSITE" id="PS51846">
    <property type="entry name" value="CNNM"/>
    <property type="match status" value="1"/>
</dbReference>
<dbReference type="InterPro" id="IPR000644">
    <property type="entry name" value="CBS_dom"/>
</dbReference>
<keyword evidence="3" id="KW-0677">Repeat</keyword>
<feature type="transmembrane region" description="Helical" evidence="9">
    <location>
        <begin position="143"/>
        <end position="163"/>
    </location>
</feature>
<feature type="region of interest" description="Disordered" evidence="8">
    <location>
        <begin position="555"/>
        <end position="577"/>
    </location>
</feature>
<dbReference type="AlphaFoldDB" id="A0A9W6EZQ8"/>
<evidence type="ECO:0000313" key="12">
    <source>
        <dbReference type="EMBL" id="GLC51328.1"/>
    </source>
</evidence>
<dbReference type="GO" id="GO:0030026">
    <property type="term" value="P:intracellular manganese ion homeostasis"/>
    <property type="evidence" value="ECO:0007669"/>
    <property type="project" value="TreeGrafter"/>
</dbReference>
<reference evidence="12 13" key="1">
    <citation type="journal article" date="2023" name="Commun. Biol.">
        <title>Reorganization of the ancestral sex-determining regions during the evolution of trioecy in Pleodorina starrii.</title>
        <authorList>
            <person name="Takahashi K."/>
            <person name="Suzuki S."/>
            <person name="Kawai-Toyooka H."/>
            <person name="Yamamoto K."/>
            <person name="Hamaji T."/>
            <person name="Ootsuki R."/>
            <person name="Yamaguchi H."/>
            <person name="Kawachi M."/>
            <person name="Higashiyama T."/>
            <person name="Nozaki H."/>
        </authorList>
    </citation>
    <scope>NUCLEOTIDE SEQUENCE [LARGE SCALE GENOMIC DNA]</scope>
    <source>
        <strain evidence="12 13">NIES-4479</strain>
    </source>
</reference>
<gene>
    <name evidence="12" type="primary">PLEST004623</name>
    <name evidence="12" type="ORF">PLESTB_000490500</name>
</gene>
<feature type="region of interest" description="Disordered" evidence="8">
    <location>
        <begin position="491"/>
        <end position="518"/>
    </location>
</feature>
<dbReference type="EMBL" id="BRXU01000004">
    <property type="protein sequence ID" value="GLC51328.1"/>
    <property type="molecule type" value="Genomic_DNA"/>
</dbReference>
<evidence type="ECO:0008006" key="14">
    <source>
        <dbReference type="Google" id="ProtNLM"/>
    </source>
</evidence>
<evidence type="ECO:0000259" key="10">
    <source>
        <dbReference type="PROSITE" id="PS51371"/>
    </source>
</evidence>
<dbReference type="GO" id="GO:0010960">
    <property type="term" value="P:magnesium ion homeostasis"/>
    <property type="evidence" value="ECO:0007669"/>
    <property type="project" value="InterPro"/>
</dbReference>
<dbReference type="SUPFAM" id="SSF54631">
    <property type="entry name" value="CBS-domain pair"/>
    <property type="match status" value="1"/>
</dbReference>
<dbReference type="CDD" id="cd04590">
    <property type="entry name" value="CBS_pair_CorC_HlyC_assoc"/>
    <property type="match status" value="1"/>
</dbReference>
<feature type="compositionally biased region" description="Pro residues" evidence="8">
    <location>
        <begin position="557"/>
        <end position="574"/>
    </location>
</feature>
<organism evidence="12 13">
    <name type="scientific">Pleodorina starrii</name>
    <dbReference type="NCBI Taxonomy" id="330485"/>
    <lineage>
        <taxon>Eukaryota</taxon>
        <taxon>Viridiplantae</taxon>
        <taxon>Chlorophyta</taxon>
        <taxon>core chlorophytes</taxon>
        <taxon>Chlorophyceae</taxon>
        <taxon>CS clade</taxon>
        <taxon>Chlamydomonadales</taxon>
        <taxon>Volvocaceae</taxon>
        <taxon>Pleodorina</taxon>
    </lineage>
</organism>
<dbReference type="InterPro" id="IPR046342">
    <property type="entry name" value="CBS_dom_sf"/>
</dbReference>
<evidence type="ECO:0000313" key="13">
    <source>
        <dbReference type="Proteomes" id="UP001165080"/>
    </source>
</evidence>
<keyword evidence="5 7" id="KW-0472">Membrane</keyword>
<evidence type="ECO:0000256" key="2">
    <source>
        <dbReference type="ARBA" id="ARBA00022692"/>
    </source>
</evidence>